<comment type="caution">
    <text evidence="1">The sequence shown here is derived from an EMBL/GenBank/DDBJ whole genome shotgun (WGS) entry which is preliminary data.</text>
</comment>
<organism evidence="1 2">
    <name type="scientific">Naganishia vaughanmartiniae</name>
    <dbReference type="NCBI Taxonomy" id="1424756"/>
    <lineage>
        <taxon>Eukaryota</taxon>
        <taxon>Fungi</taxon>
        <taxon>Dikarya</taxon>
        <taxon>Basidiomycota</taxon>
        <taxon>Agaricomycotina</taxon>
        <taxon>Tremellomycetes</taxon>
        <taxon>Filobasidiales</taxon>
        <taxon>Filobasidiaceae</taxon>
        <taxon>Naganishia</taxon>
    </lineage>
</organism>
<protein>
    <submittedName>
        <fullName evidence="1">Uncharacterized protein</fullName>
    </submittedName>
</protein>
<gene>
    <name evidence="1" type="ORF">QFC22_000622</name>
</gene>
<dbReference type="Proteomes" id="UP001243375">
    <property type="component" value="Unassembled WGS sequence"/>
</dbReference>
<evidence type="ECO:0000313" key="1">
    <source>
        <dbReference type="EMBL" id="KAJ9125660.1"/>
    </source>
</evidence>
<proteinExistence type="predicted"/>
<evidence type="ECO:0000313" key="2">
    <source>
        <dbReference type="Proteomes" id="UP001243375"/>
    </source>
</evidence>
<reference evidence="1" key="1">
    <citation type="submission" date="2023-04" db="EMBL/GenBank/DDBJ databases">
        <title>Draft Genome sequencing of Naganishia species isolated from polar environments using Oxford Nanopore Technology.</title>
        <authorList>
            <person name="Leo P."/>
            <person name="Venkateswaran K."/>
        </authorList>
    </citation>
    <scope>NUCLEOTIDE SEQUENCE</scope>
    <source>
        <strain evidence="1">MNA-CCFEE 5425</strain>
    </source>
</reference>
<accession>A0ACC2XPT6</accession>
<keyword evidence="2" id="KW-1185">Reference proteome</keyword>
<name>A0ACC2XPT6_9TREE</name>
<sequence>MVKALPIPGQLAAVLLNPDLMQDFPEYAKVFARLVNKRALPAFGLVFGWQGRPPASAPVIGRQSQRTGSPAVVATAGTFGQLSATPCQAVNRNPPVTQHLGVTPCKRPSPTATVLHQATSDEPLTKRPRSVDSPRVIIPVISRETQAVSTI</sequence>
<dbReference type="EMBL" id="JASBWU010000001">
    <property type="protein sequence ID" value="KAJ9125660.1"/>
    <property type="molecule type" value="Genomic_DNA"/>
</dbReference>